<feature type="compositionally biased region" description="Acidic residues" evidence="1">
    <location>
        <begin position="41"/>
        <end position="51"/>
    </location>
</feature>
<accession>A0A4Q2CZK7</accession>
<dbReference type="AlphaFoldDB" id="A0A4Q2CZK7"/>
<reference evidence="2 3" key="1">
    <citation type="submission" date="2019-01" db="EMBL/GenBank/DDBJ databases">
        <title>Draft genome sequence of Psathyrella aberdarensis IHI B618.</title>
        <authorList>
            <person name="Buettner E."/>
            <person name="Kellner H."/>
        </authorList>
    </citation>
    <scope>NUCLEOTIDE SEQUENCE [LARGE SCALE GENOMIC DNA]</scope>
    <source>
        <strain evidence="2 3">IHI B618</strain>
    </source>
</reference>
<dbReference type="EMBL" id="SDEE01001561">
    <property type="protein sequence ID" value="RXW11852.1"/>
    <property type="molecule type" value="Genomic_DNA"/>
</dbReference>
<gene>
    <name evidence="2" type="ORF">EST38_g14002</name>
</gene>
<feature type="compositionally biased region" description="Basic and acidic residues" evidence="1">
    <location>
        <begin position="74"/>
        <end position="85"/>
    </location>
</feature>
<name>A0A4Q2CZK7_9AGAR</name>
<protein>
    <submittedName>
        <fullName evidence="2">Uncharacterized protein</fullName>
    </submittedName>
</protein>
<sequence>MLTRSGSHAISIEDKGTEQGEGDEDVYSEGASEEREHDEGVYEEEQGEDYNDITGNDGYEKQGGANEVSADGTLDEKSFETKEGTVPEMDSRLLAWIEAVGLGKSIRDAMERDGVANTSLPLLVGPQRGTGTLFVFDS</sequence>
<comment type="caution">
    <text evidence="2">The sequence shown here is derived from an EMBL/GenBank/DDBJ whole genome shotgun (WGS) entry which is preliminary data.</text>
</comment>
<evidence type="ECO:0000256" key="1">
    <source>
        <dbReference type="SAM" id="MobiDB-lite"/>
    </source>
</evidence>
<proteinExistence type="predicted"/>
<dbReference type="Proteomes" id="UP000290288">
    <property type="component" value="Unassembled WGS sequence"/>
</dbReference>
<feature type="region of interest" description="Disordered" evidence="1">
    <location>
        <begin position="1"/>
        <end position="85"/>
    </location>
</feature>
<evidence type="ECO:0000313" key="3">
    <source>
        <dbReference type="Proteomes" id="UP000290288"/>
    </source>
</evidence>
<organism evidence="2 3">
    <name type="scientific">Candolleomyces aberdarensis</name>
    <dbReference type="NCBI Taxonomy" id="2316362"/>
    <lineage>
        <taxon>Eukaryota</taxon>
        <taxon>Fungi</taxon>
        <taxon>Dikarya</taxon>
        <taxon>Basidiomycota</taxon>
        <taxon>Agaricomycotina</taxon>
        <taxon>Agaricomycetes</taxon>
        <taxon>Agaricomycetidae</taxon>
        <taxon>Agaricales</taxon>
        <taxon>Agaricineae</taxon>
        <taxon>Psathyrellaceae</taxon>
        <taxon>Candolleomyces</taxon>
    </lineage>
</organism>
<keyword evidence="3" id="KW-1185">Reference proteome</keyword>
<evidence type="ECO:0000313" key="2">
    <source>
        <dbReference type="EMBL" id="RXW11852.1"/>
    </source>
</evidence>